<evidence type="ECO:0000313" key="1">
    <source>
        <dbReference type="EMBL" id="BCR36622.1"/>
    </source>
</evidence>
<sequence length="213" mass="23882">MKKYHILKTIIYISGILTIALGINILIASTLGLGAWDTVAYNLSVLVNISVGTASAIVNVLVLLFVISFRRKLKYFSILLPIFGLAFAIDFWNIFVFEDIVLTLFWVKLLFFIVGSFTITLGLALMMISTYPAMVYEELTLVMMRHLGVKKFFTMRIMIELFAIILAINIGFIAGIEFGAVNIGSFVLAIVIGPIISFHLHWLSKVFKFLKTS</sequence>
<reference evidence="1" key="1">
    <citation type="submission" date="2021-01" db="EMBL/GenBank/DDBJ databases">
        <title>Draft genome sequence of Acholeplasmataceae bacterium strain Mahy22.</title>
        <authorList>
            <person name="Watanabe M."/>
            <person name="Kojima H."/>
            <person name="Fukui M."/>
        </authorList>
    </citation>
    <scope>NUCLEOTIDE SEQUENCE</scope>
    <source>
        <strain evidence="1">Mahy22</strain>
    </source>
</reference>
<gene>
    <name evidence="1" type="ORF">MPAN_015150</name>
</gene>
<accession>A0A7U9XVK2</accession>
<dbReference type="KEGG" id="manr:MPAN_015150"/>
<dbReference type="AlphaFoldDB" id="A0A7U9XVK2"/>
<evidence type="ECO:0000313" key="2">
    <source>
        <dbReference type="Proteomes" id="UP000620133"/>
    </source>
</evidence>
<evidence type="ECO:0008006" key="3">
    <source>
        <dbReference type="Google" id="ProtNLM"/>
    </source>
</evidence>
<keyword evidence="2" id="KW-1185">Reference proteome</keyword>
<protein>
    <recommendedName>
        <fullName evidence="3">YitT family protein</fullName>
    </recommendedName>
</protein>
<dbReference type="Pfam" id="PF19700">
    <property type="entry name" value="DUF6198"/>
    <property type="match status" value="1"/>
</dbReference>
<dbReference type="PANTHER" id="PTHR40078">
    <property type="entry name" value="INTEGRAL MEMBRANE PROTEIN-RELATED"/>
    <property type="match status" value="1"/>
</dbReference>
<proteinExistence type="predicted"/>
<name>A0A7U9XVK2_9MOLU</name>
<organism evidence="1 2">
    <name type="scientific">Mariniplasma anaerobium</name>
    <dbReference type="NCBI Taxonomy" id="2735436"/>
    <lineage>
        <taxon>Bacteria</taxon>
        <taxon>Bacillati</taxon>
        <taxon>Mycoplasmatota</taxon>
        <taxon>Mollicutes</taxon>
        <taxon>Acholeplasmatales</taxon>
        <taxon>Acholeplasmataceae</taxon>
        <taxon>Mariniplasma</taxon>
    </lineage>
</organism>
<dbReference type="InterPro" id="IPR038750">
    <property type="entry name" value="YczE/YyaS-like"/>
</dbReference>
<dbReference type="PANTHER" id="PTHR40078:SF1">
    <property type="entry name" value="INTEGRAL MEMBRANE PROTEIN"/>
    <property type="match status" value="1"/>
</dbReference>
<dbReference type="Proteomes" id="UP000620133">
    <property type="component" value="Chromosome"/>
</dbReference>
<dbReference type="EMBL" id="AP024412">
    <property type="protein sequence ID" value="BCR36622.1"/>
    <property type="molecule type" value="Genomic_DNA"/>
</dbReference>
<dbReference type="RefSeq" id="WP_176239268.1">
    <property type="nucleotide sequence ID" value="NZ_AP024412.1"/>
</dbReference>